<dbReference type="PANTHER" id="PTHR37232">
    <property type="entry name" value="FASCICLIN DOMAIN PROTEIN"/>
    <property type="match status" value="1"/>
</dbReference>
<dbReference type="AlphaFoldDB" id="A0AA38LF28"/>
<dbReference type="PROSITE" id="PS50213">
    <property type="entry name" value="FAS1"/>
    <property type="match status" value="1"/>
</dbReference>
<dbReference type="OMA" id="GEIVVHI"/>
<evidence type="ECO:0000313" key="4">
    <source>
        <dbReference type="Proteomes" id="UP000824469"/>
    </source>
</evidence>
<dbReference type="Pfam" id="PF02469">
    <property type="entry name" value="Fasciclin"/>
    <property type="match status" value="1"/>
</dbReference>
<dbReference type="InterPro" id="IPR000782">
    <property type="entry name" value="FAS1_domain"/>
</dbReference>
<dbReference type="Proteomes" id="UP000824469">
    <property type="component" value="Unassembled WGS sequence"/>
</dbReference>
<dbReference type="SUPFAM" id="SSF82153">
    <property type="entry name" value="FAS1 domain"/>
    <property type="match status" value="1"/>
</dbReference>
<gene>
    <name evidence="3" type="ORF">KI387_017142</name>
</gene>
<keyword evidence="4" id="KW-1185">Reference proteome</keyword>
<dbReference type="EMBL" id="JAHRHJ020000003">
    <property type="protein sequence ID" value="KAH9322503.1"/>
    <property type="molecule type" value="Genomic_DNA"/>
</dbReference>
<reference evidence="3 4" key="1">
    <citation type="journal article" date="2021" name="Nat. Plants">
        <title>The Taxus genome provides insights into paclitaxel biosynthesis.</title>
        <authorList>
            <person name="Xiong X."/>
            <person name="Gou J."/>
            <person name="Liao Q."/>
            <person name="Li Y."/>
            <person name="Zhou Q."/>
            <person name="Bi G."/>
            <person name="Li C."/>
            <person name="Du R."/>
            <person name="Wang X."/>
            <person name="Sun T."/>
            <person name="Guo L."/>
            <person name="Liang H."/>
            <person name="Lu P."/>
            <person name="Wu Y."/>
            <person name="Zhang Z."/>
            <person name="Ro D.K."/>
            <person name="Shang Y."/>
            <person name="Huang S."/>
            <person name="Yan J."/>
        </authorList>
    </citation>
    <scope>NUCLEOTIDE SEQUENCE [LARGE SCALE GENOMIC DNA]</scope>
    <source>
        <strain evidence="3">Ta-2019</strain>
    </source>
</reference>
<accession>A0AA38LF28</accession>
<protein>
    <recommendedName>
        <fullName evidence="2">FAS1 domain-containing protein</fullName>
    </recommendedName>
</protein>
<evidence type="ECO:0000313" key="3">
    <source>
        <dbReference type="EMBL" id="KAH9322503.1"/>
    </source>
</evidence>
<comment type="similarity">
    <text evidence="1">Belongs to the fasciclin-like AGP family.</text>
</comment>
<organism evidence="3 4">
    <name type="scientific">Taxus chinensis</name>
    <name type="common">Chinese yew</name>
    <name type="synonym">Taxus wallichiana var. chinensis</name>
    <dbReference type="NCBI Taxonomy" id="29808"/>
    <lineage>
        <taxon>Eukaryota</taxon>
        <taxon>Viridiplantae</taxon>
        <taxon>Streptophyta</taxon>
        <taxon>Embryophyta</taxon>
        <taxon>Tracheophyta</taxon>
        <taxon>Spermatophyta</taxon>
        <taxon>Pinopsida</taxon>
        <taxon>Pinidae</taxon>
        <taxon>Conifers II</taxon>
        <taxon>Cupressales</taxon>
        <taxon>Taxaceae</taxon>
        <taxon>Taxus</taxon>
    </lineage>
</organism>
<feature type="non-terminal residue" evidence="3">
    <location>
        <position position="1"/>
    </location>
</feature>
<sequence>PKNPYASKTPVAWGFFGEMMVGMLPHDLPFTVFVPSEQKFRRILGQKDDFAGEGNFTEEMAVNSTYNNTIAVVSRILGFSTVPLHLLSRSVPLNAEVVMDSISGFELQVTRSSRGVLYVNNVSCEVTDARRGQLIVHVVHGVIMDAEFEQSMRPEEEDFG</sequence>
<proteinExistence type="inferred from homology"/>
<dbReference type="PANTHER" id="PTHR37232:SF2">
    <property type="entry name" value="FAS1 DOMAIN-CONTAINING PROTEIN"/>
    <property type="match status" value="1"/>
</dbReference>
<dbReference type="InterPro" id="IPR036378">
    <property type="entry name" value="FAS1_dom_sf"/>
</dbReference>
<dbReference type="Gene3D" id="2.30.180.10">
    <property type="entry name" value="FAS1 domain"/>
    <property type="match status" value="1"/>
</dbReference>
<evidence type="ECO:0000259" key="2">
    <source>
        <dbReference type="PROSITE" id="PS50213"/>
    </source>
</evidence>
<name>A0AA38LF28_TAXCH</name>
<comment type="caution">
    <text evidence="3">The sequence shown here is derived from an EMBL/GenBank/DDBJ whole genome shotgun (WGS) entry which is preliminary data.</text>
</comment>
<evidence type="ECO:0000256" key="1">
    <source>
        <dbReference type="ARBA" id="ARBA00007843"/>
    </source>
</evidence>
<feature type="domain" description="FAS1" evidence="2">
    <location>
        <begin position="1"/>
        <end position="143"/>
    </location>
</feature>